<keyword evidence="4" id="KW-1185">Reference proteome</keyword>
<gene>
    <name evidence="3" type="ORF">GCM10009827_049630</name>
</gene>
<sequence>MLQVEFRPALERSGGDGMNANAPEHQLVDVHSHFVTPEYVEAATRAGHVHPEGMPRWATWSVPEHLAMMDEAGIARAVLSVSSPGTHFGVDAAARALARSLNRFSAGVVERFPDRFGHFAALPMPDVEGALAEAAYALDELGAAGVAVLSNAHGVYLGDPRYAELYAELDRRGAIVFVHPVSPPNWERVSGGRPRPMLEFIFDSARAAADLVLSGTVHRHRNIRWVFSHSGGALPVLAERLELFRGLLPEQVPGPAVTEQLAGLWYDIAGTPFPHAAPALTRAFGDDRVLYGSDYCWTPAAGALAQARTVDPTWRALTTRNANRLLDERAGVAKPRTPAIAMLPGL</sequence>
<dbReference type="InterPro" id="IPR032466">
    <property type="entry name" value="Metal_Hydrolase"/>
</dbReference>
<dbReference type="InterPro" id="IPR006680">
    <property type="entry name" value="Amidohydro-rel"/>
</dbReference>
<name>A0ABN2ATT0_9ACTN</name>
<dbReference type="Gene3D" id="3.20.20.140">
    <property type="entry name" value="Metal-dependent hydrolases"/>
    <property type="match status" value="1"/>
</dbReference>
<dbReference type="PANTHER" id="PTHR21240">
    <property type="entry name" value="2-AMINO-3-CARBOXYLMUCONATE-6-SEMIALDEHYDE DECARBOXYLASE"/>
    <property type="match status" value="1"/>
</dbReference>
<evidence type="ECO:0000259" key="2">
    <source>
        <dbReference type="Pfam" id="PF04909"/>
    </source>
</evidence>
<dbReference type="Proteomes" id="UP001501470">
    <property type="component" value="Unassembled WGS sequence"/>
</dbReference>
<dbReference type="PANTHER" id="PTHR21240:SF28">
    <property type="entry name" value="ISO-OROTATE DECARBOXYLASE (EUROFUNG)"/>
    <property type="match status" value="1"/>
</dbReference>
<organism evidence="3 4">
    <name type="scientific">Dactylosporangium maewongense</name>
    <dbReference type="NCBI Taxonomy" id="634393"/>
    <lineage>
        <taxon>Bacteria</taxon>
        <taxon>Bacillati</taxon>
        <taxon>Actinomycetota</taxon>
        <taxon>Actinomycetes</taxon>
        <taxon>Micromonosporales</taxon>
        <taxon>Micromonosporaceae</taxon>
        <taxon>Dactylosporangium</taxon>
    </lineage>
</organism>
<feature type="domain" description="Amidohydrolase-related" evidence="2">
    <location>
        <begin position="28"/>
        <end position="310"/>
    </location>
</feature>
<reference evidence="3 4" key="1">
    <citation type="journal article" date="2019" name="Int. J. Syst. Evol. Microbiol.">
        <title>The Global Catalogue of Microorganisms (GCM) 10K type strain sequencing project: providing services to taxonomists for standard genome sequencing and annotation.</title>
        <authorList>
            <consortium name="The Broad Institute Genomics Platform"/>
            <consortium name="The Broad Institute Genome Sequencing Center for Infectious Disease"/>
            <person name="Wu L."/>
            <person name="Ma J."/>
        </authorList>
    </citation>
    <scope>NUCLEOTIDE SEQUENCE [LARGE SCALE GENOMIC DNA]</scope>
    <source>
        <strain evidence="3 4">JCM 15933</strain>
    </source>
</reference>
<keyword evidence="1" id="KW-0456">Lyase</keyword>
<proteinExistence type="predicted"/>
<dbReference type="SUPFAM" id="SSF51556">
    <property type="entry name" value="Metallo-dependent hydrolases"/>
    <property type="match status" value="1"/>
</dbReference>
<protein>
    <submittedName>
        <fullName evidence="3">Amidohydrolase family protein</fullName>
    </submittedName>
</protein>
<dbReference type="EMBL" id="BAAAQD010000010">
    <property type="protein sequence ID" value="GAA1526855.1"/>
    <property type="molecule type" value="Genomic_DNA"/>
</dbReference>
<accession>A0ABN2ATT0</accession>
<evidence type="ECO:0000313" key="3">
    <source>
        <dbReference type="EMBL" id="GAA1526855.1"/>
    </source>
</evidence>
<evidence type="ECO:0000313" key="4">
    <source>
        <dbReference type="Proteomes" id="UP001501470"/>
    </source>
</evidence>
<comment type="caution">
    <text evidence="3">The sequence shown here is derived from an EMBL/GenBank/DDBJ whole genome shotgun (WGS) entry which is preliminary data.</text>
</comment>
<dbReference type="Pfam" id="PF04909">
    <property type="entry name" value="Amidohydro_2"/>
    <property type="match status" value="1"/>
</dbReference>
<dbReference type="InterPro" id="IPR032465">
    <property type="entry name" value="ACMSD"/>
</dbReference>
<evidence type="ECO:0000256" key="1">
    <source>
        <dbReference type="ARBA" id="ARBA00023239"/>
    </source>
</evidence>